<proteinExistence type="predicted"/>
<evidence type="ECO:0000256" key="1">
    <source>
        <dbReference type="SAM" id="Phobius"/>
    </source>
</evidence>
<comment type="caution">
    <text evidence="2">The sequence shown here is derived from an EMBL/GenBank/DDBJ whole genome shotgun (WGS) entry which is preliminary data.</text>
</comment>
<feature type="transmembrane region" description="Helical" evidence="1">
    <location>
        <begin position="111"/>
        <end position="129"/>
    </location>
</feature>
<feature type="transmembrane region" description="Helical" evidence="1">
    <location>
        <begin position="136"/>
        <end position="157"/>
    </location>
</feature>
<feature type="transmembrane region" description="Helical" evidence="1">
    <location>
        <begin position="32"/>
        <end position="56"/>
    </location>
</feature>
<reference evidence="2" key="1">
    <citation type="journal article" date="2015" name="Nature">
        <title>Complex archaea that bridge the gap between prokaryotes and eukaryotes.</title>
        <authorList>
            <person name="Spang A."/>
            <person name="Saw J.H."/>
            <person name="Jorgensen S.L."/>
            <person name="Zaremba-Niedzwiedzka K."/>
            <person name="Martijn J."/>
            <person name="Lind A.E."/>
            <person name="van Eijk R."/>
            <person name="Schleper C."/>
            <person name="Guy L."/>
            <person name="Ettema T.J."/>
        </authorList>
    </citation>
    <scope>NUCLEOTIDE SEQUENCE</scope>
</reference>
<keyword evidence="1" id="KW-0812">Transmembrane</keyword>
<organism evidence="2">
    <name type="scientific">marine sediment metagenome</name>
    <dbReference type="NCBI Taxonomy" id="412755"/>
    <lineage>
        <taxon>unclassified sequences</taxon>
        <taxon>metagenomes</taxon>
        <taxon>ecological metagenomes</taxon>
    </lineage>
</organism>
<name>A0A0F9NGF5_9ZZZZ</name>
<keyword evidence="1" id="KW-1133">Transmembrane helix</keyword>
<gene>
    <name evidence="2" type="ORF">LCGC14_0953900</name>
</gene>
<protein>
    <submittedName>
        <fullName evidence="2">Uncharacterized protein</fullName>
    </submittedName>
</protein>
<keyword evidence="1" id="KW-0472">Membrane</keyword>
<sequence length="170" mass="19735">MMKKLKQFKQAISNTPPDRLAKIEYQSHFMQMLGISIVCVILIVKGFWYIIFAFIFGLGISYSQGMTAYAKYKNIMAILGKENPKDFDADISPTRRRGKIINHVYGSTAKWVSIISSVLLTVFIIPTDISRWLMSLAYLIAIPGIYIILYFFIFYWFAYPLYKEEVLIKK</sequence>
<dbReference type="AlphaFoldDB" id="A0A0F9NGF5"/>
<evidence type="ECO:0000313" key="2">
    <source>
        <dbReference type="EMBL" id="KKN18635.1"/>
    </source>
</evidence>
<accession>A0A0F9NGF5</accession>
<dbReference type="EMBL" id="LAZR01003408">
    <property type="protein sequence ID" value="KKN18635.1"/>
    <property type="molecule type" value="Genomic_DNA"/>
</dbReference>